<evidence type="ECO:0000313" key="4">
    <source>
        <dbReference type="Ensembl" id="ENSOTSP00005152095.1"/>
    </source>
</evidence>
<name>A0AAZ3SFS3_ONCTS</name>
<dbReference type="AlphaFoldDB" id="A0AAZ3SFS3"/>
<dbReference type="GO" id="GO:0031048">
    <property type="term" value="P:regulatory ncRNA-mediated heterochromatin formation"/>
    <property type="evidence" value="ECO:0007669"/>
    <property type="project" value="TreeGrafter"/>
</dbReference>
<dbReference type="PANTHER" id="PTHR13471:SF0">
    <property type="entry name" value="NUCLEAR EXOSOME REGULATOR NRDE2"/>
    <property type="match status" value="1"/>
</dbReference>
<dbReference type="Ensembl" id="ENSOTST00005192625.1">
    <property type="protein sequence ID" value="ENSOTSP00005152095.1"/>
    <property type="gene ID" value="ENSOTSG00005072216.1"/>
</dbReference>
<dbReference type="InterPro" id="IPR013633">
    <property type="entry name" value="NRDE-2"/>
</dbReference>
<reference evidence="4" key="3">
    <citation type="submission" date="2025-09" db="UniProtKB">
        <authorList>
            <consortium name="Ensembl"/>
        </authorList>
    </citation>
    <scope>IDENTIFICATION</scope>
</reference>
<reference evidence="5" key="1">
    <citation type="journal article" date="2018" name="PLoS ONE">
        <title>Chinook salmon (Oncorhynchus tshawytscha) genome and transcriptome.</title>
        <authorList>
            <person name="Christensen K.A."/>
            <person name="Leong J.S."/>
            <person name="Sakhrani D."/>
            <person name="Biagi C.A."/>
            <person name="Minkley D.R."/>
            <person name="Withler R.E."/>
            <person name="Rondeau E.B."/>
            <person name="Koop B.F."/>
            <person name="Devlin R.H."/>
        </authorList>
    </citation>
    <scope>NUCLEOTIDE SEQUENCE [LARGE SCALE GENOMIC DNA]</scope>
</reference>
<keyword evidence="3" id="KW-0539">Nucleus</keyword>
<evidence type="ECO:0000256" key="2">
    <source>
        <dbReference type="ARBA" id="ARBA00009265"/>
    </source>
</evidence>
<proteinExistence type="inferred from homology"/>
<dbReference type="GeneTree" id="ENSGT00390000005524"/>
<evidence type="ECO:0000256" key="1">
    <source>
        <dbReference type="ARBA" id="ARBA00004123"/>
    </source>
</evidence>
<keyword evidence="5" id="KW-1185">Reference proteome</keyword>
<comment type="subcellular location">
    <subcellularLocation>
        <location evidence="1">Nucleus</location>
    </subcellularLocation>
</comment>
<dbReference type="Proteomes" id="UP000694402">
    <property type="component" value="Unassembled WGS sequence"/>
</dbReference>
<protein>
    <submittedName>
        <fullName evidence="4">Uncharacterized protein</fullName>
    </submittedName>
</protein>
<dbReference type="PANTHER" id="PTHR13471">
    <property type="entry name" value="TETRATRICOPEPTIDE-LIKE HELICAL"/>
    <property type="match status" value="1"/>
</dbReference>
<organism evidence="4 5">
    <name type="scientific">Oncorhynchus tshawytscha</name>
    <name type="common">Chinook salmon</name>
    <name type="synonym">Salmo tshawytscha</name>
    <dbReference type="NCBI Taxonomy" id="74940"/>
    <lineage>
        <taxon>Eukaryota</taxon>
        <taxon>Metazoa</taxon>
        <taxon>Chordata</taxon>
        <taxon>Craniata</taxon>
        <taxon>Vertebrata</taxon>
        <taxon>Euteleostomi</taxon>
        <taxon>Actinopterygii</taxon>
        <taxon>Neopterygii</taxon>
        <taxon>Teleostei</taxon>
        <taxon>Protacanthopterygii</taxon>
        <taxon>Salmoniformes</taxon>
        <taxon>Salmonidae</taxon>
        <taxon>Salmoninae</taxon>
        <taxon>Oncorhynchus</taxon>
    </lineage>
</organism>
<dbReference type="GO" id="GO:0071013">
    <property type="term" value="C:catalytic step 2 spliceosome"/>
    <property type="evidence" value="ECO:0007669"/>
    <property type="project" value="TreeGrafter"/>
</dbReference>
<dbReference type="GO" id="GO:1902369">
    <property type="term" value="P:negative regulation of RNA catabolic process"/>
    <property type="evidence" value="ECO:0007669"/>
    <property type="project" value="TreeGrafter"/>
</dbReference>
<comment type="similarity">
    <text evidence="2">Belongs to the NRDE2 family.</text>
</comment>
<evidence type="ECO:0000256" key="3">
    <source>
        <dbReference type="ARBA" id="ARBA00023242"/>
    </source>
</evidence>
<evidence type="ECO:0000313" key="5">
    <source>
        <dbReference type="Proteomes" id="UP000694402"/>
    </source>
</evidence>
<accession>A0AAZ3SFS3</accession>
<sequence>MIFRSCYCFLGRSGCYGDTFSNLPENGLSKRIRSLFENAIATEHGVPLSVAVEDVHELPGVRRESGEGKSALQDVPWAKGLYMDTVQLFPEHMQEFLDLMTEKELRQSSHGGGGHTAGGLRL</sequence>
<reference evidence="4" key="2">
    <citation type="submission" date="2025-08" db="UniProtKB">
        <authorList>
            <consortium name="Ensembl"/>
        </authorList>
    </citation>
    <scope>IDENTIFICATION</scope>
</reference>